<keyword evidence="1" id="KW-0677">Repeat</keyword>
<dbReference type="InterPro" id="IPR011990">
    <property type="entry name" value="TPR-like_helical_dom_sf"/>
</dbReference>
<dbReference type="PANTHER" id="PTHR15704">
    <property type="entry name" value="SUPERKILLER 3 PROTEIN-RELATED"/>
    <property type="match status" value="1"/>
</dbReference>
<dbReference type="Pfam" id="PF13432">
    <property type="entry name" value="TPR_16"/>
    <property type="match status" value="1"/>
</dbReference>
<gene>
    <name evidence="3" type="primary">SKI3_0</name>
    <name evidence="3" type="ORF">CK203_084688</name>
</gene>
<dbReference type="GO" id="GO:0055087">
    <property type="term" value="C:Ski complex"/>
    <property type="evidence" value="ECO:0007669"/>
    <property type="project" value="InterPro"/>
</dbReference>
<accession>A0A438EU43</accession>
<sequence length="313" mass="35314">MTIATPPSAAWRYERGRVLSVARAAGIRGSGSSQNRSYPFRIPVEGHGWVSCHLLRLVGFGYTESLSNSFVFQEAQEEEGKNDHVLRKLQESVDSNPDDASLHFNLGVFLWEKEEQEWKEKAAEHFVRSAKLNPQNGDAFRYLGHYYARVSVDTQRAFKCYQRSVTLNPNDSDSGEALCDLLDLGGKETLEIAVCREASEKSPRAFWAFRRLGYLQLHQNKWSEAVQSLQHAIRGYPSCADLWEALGLAYQRLGMFTAAIKNMRLARGITSVKVELLLLSIGNQRLSSEIGPVLRPSLPTWLCPLLLCEHKDL</sequence>
<dbReference type="EMBL" id="QGNW01001186">
    <property type="protein sequence ID" value="RVW51192.1"/>
    <property type="molecule type" value="Genomic_DNA"/>
</dbReference>
<dbReference type="InterPro" id="IPR039226">
    <property type="entry name" value="Ski3/TTC37"/>
</dbReference>
<dbReference type="SMART" id="SM00028">
    <property type="entry name" value="TPR"/>
    <property type="match status" value="4"/>
</dbReference>
<organism evidence="3 4">
    <name type="scientific">Vitis vinifera</name>
    <name type="common">Grape</name>
    <dbReference type="NCBI Taxonomy" id="29760"/>
    <lineage>
        <taxon>Eukaryota</taxon>
        <taxon>Viridiplantae</taxon>
        <taxon>Streptophyta</taxon>
        <taxon>Embryophyta</taxon>
        <taxon>Tracheophyta</taxon>
        <taxon>Spermatophyta</taxon>
        <taxon>Magnoliopsida</taxon>
        <taxon>eudicotyledons</taxon>
        <taxon>Gunneridae</taxon>
        <taxon>Pentapetalae</taxon>
        <taxon>rosids</taxon>
        <taxon>Vitales</taxon>
        <taxon>Vitaceae</taxon>
        <taxon>Viteae</taxon>
        <taxon>Vitis</taxon>
    </lineage>
</organism>
<evidence type="ECO:0000313" key="3">
    <source>
        <dbReference type="EMBL" id="RVW51192.1"/>
    </source>
</evidence>
<evidence type="ECO:0000256" key="2">
    <source>
        <dbReference type="ARBA" id="ARBA00022803"/>
    </source>
</evidence>
<evidence type="ECO:0000313" key="4">
    <source>
        <dbReference type="Proteomes" id="UP000288805"/>
    </source>
</evidence>
<comment type="caution">
    <text evidence="3">The sequence shown here is derived from an EMBL/GenBank/DDBJ whole genome shotgun (WGS) entry which is preliminary data.</text>
</comment>
<protein>
    <submittedName>
        <fullName evidence="3">Tetratricopeptide repeat protein SKI3</fullName>
    </submittedName>
</protein>
<dbReference type="Gene3D" id="1.25.40.10">
    <property type="entry name" value="Tetratricopeptide repeat domain"/>
    <property type="match status" value="1"/>
</dbReference>
<dbReference type="InterPro" id="IPR019734">
    <property type="entry name" value="TPR_rpt"/>
</dbReference>
<proteinExistence type="predicted"/>
<dbReference type="PANTHER" id="PTHR15704:SF7">
    <property type="entry name" value="SUPERKILLER COMPLEX PROTEIN 3"/>
    <property type="match status" value="1"/>
</dbReference>
<keyword evidence="2" id="KW-0802">TPR repeat</keyword>
<dbReference type="AlphaFoldDB" id="A0A438EU43"/>
<name>A0A438EU43_VITVI</name>
<dbReference type="GO" id="GO:0006401">
    <property type="term" value="P:RNA catabolic process"/>
    <property type="evidence" value="ECO:0007669"/>
    <property type="project" value="InterPro"/>
</dbReference>
<reference evidence="3 4" key="1">
    <citation type="journal article" date="2018" name="PLoS Genet.">
        <title>Population sequencing reveals clonal diversity and ancestral inbreeding in the grapevine cultivar Chardonnay.</title>
        <authorList>
            <person name="Roach M.J."/>
            <person name="Johnson D.L."/>
            <person name="Bohlmann J."/>
            <person name="van Vuuren H.J."/>
            <person name="Jones S.J."/>
            <person name="Pretorius I.S."/>
            <person name="Schmidt S.A."/>
            <person name="Borneman A.R."/>
        </authorList>
    </citation>
    <scope>NUCLEOTIDE SEQUENCE [LARGE SCALE GENOMIC DNA]</scope>
    <source>
        <strain evidence="4">cv. Chardonnay</strain>
        <tissue evidence="3">Leaf</tissue>
    </source>
</reference>
<dbReference type="Proteomes" id="UP000288805">
    <property type="component" value="Unassembled WGS sequence"/>
</dbReference>
<dbReference type="SUPFAM" id="SSF48452">
    <property type="entry name" value="TPR-like"/>
    <property type="match status" value="1"/>
</dbReference>
<evidence type="ECO:0000256" key="1">
    <source>
        <dbReference type="ARBA" id="ARBA00022737"/>
    </source>
</evidence>